<sequence>MSRAHEEHSARLISVTPDAEEQIVYMARVSNPKNQSNMETAPRLVKYLIKHKHWSPFEMASMQVEINTTRAIAAQVLRHRSFSFQEFSQRYSAVGDLPAIAVPHLRTQDLKNKQASHDDLDPEVKERLEREIERLYANANDLYQFCLENNVAKECARSILPLGTPTRMYMSGSVRSWIHYIQIRAGIETQLEHRLIAEDCKRIFTEQFPNIAEALEW</sequence>
<dbReference type="EMBL" id="MT162467">
    <property type="protein sequence ID" value="QIN97086.1"/>
    <property type="molecule type" value="Genomic_DNA"/>
</dbReference>
<dbReference type="GO" id="GO:0004799">
    <property type="term" value="F:thymidylate synthase activity"/>
    <property type="evidence" value="ECO:0007669"/>
    <property type="project" value="TreeGrafter"/>
</dbReference>
<dbReference type="Proteomes" id="UP000501900">
    <property type="component" value="Genome"/>
</dbReference>
<name>A0A6G8R6T1_9CAUD</name>
<accession>A0A6G8R6T1</accession>
<dbReference type="NCBIfam" id="TIGR02170">
    <property type="entry name" value="thyX"/>
    <property type="match status" value="1"/>
</dbReference>
<dbReference type="Gene3D" id="3.30.1360.170">
    <property type="match status" value="1"/>
</dbReference>
<dbReference type="KEGG" id="vg:77946964"/>
<evidence type="ECO:0000313" key="2">
    <source>
        <dbReference type="Proteomes" id="UP000501900"/>
    </source>
</evidence>
<dbReference type="PANTHER" id="PTHR34934:SF1">
    <property type="entry name" value="FLAVIN-DEPENDENT THYMIDYLATE SYNTHASE"/>
    <property type="match status" value="1"/>
</dbReference>
<reference evidence="1 2" key="1">
    <citation type="submission" date="2020-03" db="EMBL/GenBank/DDBJ databases">
        <title>The Isolation and Genome Sequence of a Novel Cyanophage S-H34 from the Huanghai Sea, China.</title>
        <authorList>
            <person name="Jiang T."/>
        </authorList>
    </citation>
    <scope>NUCLEOTIDE SEQUENCE [LARGE SCALE GENOMIC DNA]</scope>
</reference>
<dbReference type="GO" id="GO:0050660">
    <property type="term" value="F:flavin adenine dinucleotide binding"/>
    <property type="evidence" value="ECO:0007669"/>
    <property type="project" value="InterPro"/>
</dbReference>
<keyword evidence="2" id="KW-1185">Reference proteome</keyword>
<organism evidence="1 2">
    <name type="scientific">Synechococcus phage S-H34</name>
    <dbReference type="NCBI Taxonomy" id="2718942"/>
    <lineage>
        <taxon>Viruses</taxon>
        <taxon>Duplodnaviria</taxon>
        <taxon>Heunggongvirae</taxon>
        <taxon>Uroviricota</taxon>
        <taxon>Caudoviricetes</taxon>
        <taxon>Pantevenvirales</taxon>
        <taxon>Kyanoviridae</taxon>
        <taxon>Makaravirus</taxon>
        <taxon>Makaravirus thirtyfour</taxon>
    </lineage>
</organism>
<dbReference type="PROSITE" id="PS51331">
    <property type="entry name" value="THYX"/>
    <property type="match status" value="1"/>
</dbReference>
<dbReference type="CDD" id="cd20175">
    <property type="entry name" value="ThyX"/>
    <property type="match status" value="1"/>
</dbReference>
<dbReference type="InterPro" id="IPR036098">
    <property type="entry name" value="Thymidylate_synthase_ThyX_sf"/>
</dbReference>
<dbReference type="GO" id="GO:0070402">
    <property type="term" value="F:NADPH binding"/>
    <property type="evidence" value="ECO:0007669"/>
    <property type="project" value="TreeGrafter"/>
</dbReference>
<dbReference type="Gene3D" id="1.20.5.3070">
    <property type="match status" value="1"/>
</dbReference>
<dbReference type="GeneID" id="77946964"/>
<proteinExistence type="predicted"/>
<dbReference type="RefSeq" id="YP_010670754.1">
    <property type="nucleotide sequence ID" value="NC_070965.1"/>
</dbReference>
<dbReference type="GO" id="GO:0050797">
    <property type="term" value="F:thymidylate synthase (FAD) activity"/>
    <property type="evidence" value="ECO:0007669"/>
    <property type="project" value="InterPro"/>
</dbReference>
<dbReference type="GO" id="GO:0006231">
    <property type="term" value="P:dTMP biosynthetic process"/>
    <property type="evidence" value="ECO:0007669"/>
    <property type="project" value="InterPro"/>
</dbReference>
<evidence type="ECO:0000313" key="1">
    <source>
        <dbReference type="EMBL" id="QIN97086.1"/>
    </source>
</evidence>
<dbReference type="SUPFAM" id="SSF69796">
    <property type="entry name" value="Thymidylate synthase-complementing protein Thy1"/>
    <property type="match status" value="1"/>
</dbReference>
<dbReference type="PANTHER" id="PTHR34934">
    <property type="entry name" value="FLAVIN-DEPENDENT THYMIDYLATE SYNTHASE"/>
    <property type="match status" value="1"/>
</dbReference>
<dbReference type="InterPro" id="IPR003669">
    <property type="entry name" value="Thymidylate_synthase_ThyX"/>
</dbReference>
<dbReference type="Pfam" id="PF02511">
    <property type="entry name" value="Thy1"/>
    <property type="match status" value="1"/>
</dbReference>
<protein>
    <submittedName>
        <fullName evidence="1">Thymidylate synthase</fullName>
    </submittedName>
</protein>